<protein>
    <submittedName>
        <fullName evidence="2">Uncharacterized protein</fullName>
    </submittedName>
</protein>
<evidence type="ECO:0000313" key="2">
    <source>
        <dbReference type="EMBL" id="TCS89091.1"/>
    </source>
</evidence>
<dbReference type="AlphaFoldDB" id="A0A4R3KVH1"/>
<keyword evidence="1" id="KW-0812">Transmembrane</keyword>
<keyword evidence="1" id="KW-1133">Transmembrane helix</keyword>
<dbReference type="RefSeq" id="WP_132128180.1">
    <property type="nucleotide sequence ID" value="NZ_CP042432.1"/>
</dbReference>
<feature type="transmembrane region" description="Helical" evidence="1">
    <location>
        <begin position="50"/>
        <end position="71"/>
    </location>
</feature>
<evidence type="ECO:0000313" key="3">
    <source>
        <dbReference type="Proteomes" id="UP000295807"/>
    </source>
</evidence>
<name>A0A4R3KVH1_9SPHI</name>
<gene>
    <name evidence="2" type="ORF">EDD80_102284</name>
</gene>
<feature type="transmembrane region" description="Helical" evidence="1">
    <location>
        <begin position="167"/>
        <end position="188"/>
    </location>
</feature>
<comment type="caution">
    <text evidence="2">The sequence shown here is derived from an EMBL/GenBank/DDBJ whole genome shotgun (WGS) entry which is preliminary data.</text>
</comment>
<keyword evidence="1" id="KW-0472">Membrane</keyword>
<accession>A0A4R3KVH1</accession>
<dbReference type="Proteomes" id="UP000295807">
    <property type="component" value="Unassembled WGS sequence"/>
</dbReference>
<feature type="transmembrane region" description="Helical" evidence="1">
    <location>
        <begin position="138"/>
        <end position="155"/>
    </location>
</feature>
<proteinExistence type="predicted"/>
<reference evidence="2 3" key="1">
    <citation type="submission" date="2019-03" db="EMBL/GenBank/DDBJ databases">
        <title>Genomic Encyclopedia of Type Strains, Phase IV (KMG-IV): sequencing the most valuable type-strain genomes for metagenomic binning, comparative biology and taxonomic classification.</title>
        <authorList>
            <person name="Goeker M."/>
        </authorList>
    </citation>
    <scope>NUCLEOTIDE SEQUENCE [LARGE SCALE GENOMIC DNA]</scope>
    <source>
        <strain evidence="2 3">DSM 21100</strain>
    </source>
</reference>
<feature type="transmembrane region" description="Helical" evidence="1">
    <location>
        <begin position="83"/>
        <end position="104"/>
    </location>
</feature>
<sequence>MELDDLKAAWEREATKNLELNKQNMEQLKLILKEKTAGTLTGMKRKYGRIITFLLVGIFANILVHPFLHFLLGDDGPVFRLTYGGLLSLLSIVIVCLIVVSFYWMKYSVMKITVPDTDLKLALAEKIRHLNRSFRQEIFFIVSVFVVVFIMGRATSQYLGNGDFLDIFRTDILLAMLAGFSIMGFYIYKRVRFYRANISELKQYLAAFNEEPRKARPGTR</sequence>
<evidence type="ECO:0000256" key="1">
    <source>
        <dbReference type="SAM" id="Phobius"/>
    </source>
</evidence>
<keyword evidence="3" id="KW-1185">Reference proteome</keyword>
<organism evidence="2 3">
    <name type="scientific">Anseongella ginsenosidimutans</name>
    <dbReference type="NCBI Taxonomy" id="496056"/>
    <lineage>
        <taxon>Bacteria</taxon>
        <taxon>Pseudomonadati</taxon>
        <taxon>Bacteroidota</taxon>
        <taxon>Sphingobacteriia</taxon>
        <taxon>Sphingobacteriales</taxon>
        <taxon>Sphingobacteriaceae</taxon>
        <taxon>Anseongella</taxon>
    </lineage>
</organism>
<dbReference type="EMBL" id="SMAD01000002">
    <property type="protein sequence ID" value="TCS89091.1"/>
    <property type="molecule type" value="Genomic_DNA"/>
</dbReference>
<dbReference type="OrthoDB" id="660385at2"/>